<accession>A0A2P2Q4Y8</accession>
<dbReference type="AlphaFoldDB" id="A0A2P2Q4Y8"/>
<dbReference type="EMBL" id="GGEC01081560">
    <property type="protein sequence ID" value="MBX62044.1"/>
    <property type="molecule type" value="Transcribed_RNA"/>
</dbReference>
<evidence type="ECO:0000313" key="2">
    <source>
        <dbReference type="EMBL" id="MBX62044.1"/>
    </source>
</evidence>
<name>A0A2P2Q4Y8_RHIMU</name>
<protein>
    <submittedName>
        <fullName evidence="2">Uncharacterized protein</fullName>
    </submittedName>
</protein>
<feature type="region of interest" description="Disordered" evidence="1">
    <location>
        <begin position="1"/>
        <end position="38"/>
    </location>
</feature>
<feature type="compositionally biased region" description="Basic and acidic residues" evidence="1">
    <location>
        <begin position="8"/>
        <end position="21"/>
    </location>
</feature>
<organism evidence="2">
    <name type="scientific">Rhizophora mucronata</name>
    <name type="common">Asiatic mangrove</name>
    <dbReference type="NCBI Taxonomy" id="61149"/>
    <lineage>
        <taxon>Eukaryota</taxon>
        <taxon>Viridiplantae</taxon>
        <taxon>Streptophyta</taxon>
        <taxon>Embryophyta</taxon>
        <taxon>Tracheophyta</taxon>
        <taxon>Spermatophyta</taxon>
        <taxon>Magnoliopsida</taxon>
        <taxon>eudicotyledons</taxon>
        <taxon>Gunneridae</taxon>
        <taxon>Pentapetalae</taxon>
        <taxon>rosids</taxon>
        <taxon>fabids</taxon>
        <taxon>Malpighiales</taxon>
        <taxon>Rhizophoraceae</taxon>
        <taxon>Rhizophora</taxon>
    </lineage>
</organism>
<proteinExistence type="predicted"/>
<sequence>MMELDWPGEEKKKRWEAKTVEKSGSGESVSESESEEVK</sequence>
<evidence type="ECO:0000256" key="1">
    <source>
        <dbReference type="SAM" id="MobiDB-lite"/>
    </source>
</evidence>
<reference evidence="2" key="1">
    <citation type="submission" date="2018-02" db="EMBL/GenBank/DDBJ databases">
        <title>Rhizophora mucronata_Transcriptome.</title>
        <authorList>
            <person name="Meera S.P."/>
            <person name="Sreeshan A."/>
            <person name="Augustine A."/>
        </authorList>
    </citation>
    <scope>NUCLEOTIDE SEQUENCE</scope>
    <source>
        <tissue evidence="2">Leaf</tissue>
    </source>
</reference>